<gene>
    <name evidence="1" type="ORF">PIECOFPK_01453</name>
</gene>
<accession>A0ABZ2EJQ2</accession>
<proteinExistence type="predicted"/>
<keyword evidence="2" id="KW-1185">Reference proteome</keyword>
<protein>
    <submittedName>
        <fullName evidence="1">Uncharacterized protein</fullName>
    </submittedName>
</protein>
<dbReference type="RefSeq" id="WP_409965465.1">
    <property type="nucleotide sequence ID" value="NZ_CP144143.1"/>
</dbReference>
<reference evidence="2" key="1">
    <citation type="submission" date="2024-01" db="EMBL/GenBank/DDBJ databases">
        <title>Mycovorax composti gen. nov. sp. nov., a member of the family Chitinophagaceae isolated from button mushroom compost.</title>
        <authorList>
            <person name="Thai M."/>
            <person name="Bell T.L."/>
            <person name="Kertesz M.A."/>
        </authorList>
    </citation>
    <scope>NUCLEOTIDE SEQUENCE [LARGE SCALE GENOMIC DNA]</scope>
    <source>
        <strain evidence="2">C216</strain>
    </source>
</reference>
<dbReference type="Proteomes" id="UP001321305">
    <property type="component" value="Chromosome"/>
</dbReference>
<organism evidence="1 2">
    <name type="scientific">Mycovorax composti</name>
    <dbReference type="NCBI Taxonomy" id="2962693"/>
    <lineage>
        <taxon>Bacteria</taxon>
        <taxon>Pseudomonadati</taxon>
        <taxon>Bacteroidota</taxon>
        <taxon>Chitinophagia</taxon>
        <taxon>Chitinophagales</taxon>
        <taxon>Chitinophagaceae</taxon>
        <taxon>Mycovorax</taxon>
    </lineage>
</organism>
<sequence>MKLLKIEKTGNFWVDNGIIGLYRILFEIEVPNISYHIEKDGLLIEYESDSSLIGALNEAKSKVVAKYLHKTGNYGWIFKEETGFELYERTDFKMYLKSFFTGKTPKTEGALVAPGAKDGDAVKKGRIMTERELQLFKKFKEETSEKLIDSKRIKIEDKGYLNSAPQYDLGLTFDGSLLQPGKKFCTFSGKYYRKAEVVTGMDYPFLTSKSGELNFASYLEEKPLLSSLYSFIALFAFSNIKYLMQGDMKHYFVLNESNLASLSEFLNAIEPSPEQIDNSNYCNFKTELVGTVYESEALFNFLLSIYSQLKLNFELDKYKEELLYSKSVFTLSNDGNIFRDVREYTSISALFNLFDSLANSDSEHDYFVPFKWFVTQFTQKLDGGKYNSTWRDTLCHKILNFNSITQIVESFLGEVKIKEEKGSIPFLDKILLIYNSKLHNNMNTEIVKLCHNIGINIGIYAYTEKDRSSLYSLRNSKSRVEFLKALELIQFRIMESVKMPDQYKTKNYMEFFNNLPEGRDWEEMKSMVSIFAMNSYLYEKQKESSINQSAN</sequence>
<name>A0ABZ2EJQ2_9BACT</name>
<evidence type="ECO:0000313" key="2">
    <source>
        <dbReference type="Proteomes" id="UP001321305"/>
    </source>
</evidence>
<dbReference type="EMBL" id="CP144143">
    <property type="protein sequence ID" value="WWC83727.1"/>
    <property type="molecule type" value="Genomic_DNA"/>
</dbReference>
<evidence type="ECO:0000313" key="1">
    <source>
        <dbReference type="EMBL" id="WWC83727.1"/>
    </source>
</evidence>